<dbReference type="EMBL" id="CADCWM010000206">
    <property type="protein sequence ID" value="CAA9548881.1"/>
    <property type="molecule type" value="Genomic_DNA"/>
</dbReference>
<reference evidence="2" key="1">
    <citation type="submission" date="2020-02" db="EMBL/GenBank/DDBJ databases">
        <authorList>
            <person name="Meier V. D."/>
        </authorList>
    </citation>
    <scope>NUCLEOTIDE SEQUENCE</scope>
    <source>
        <strain evidence="2">AVDCRST_MAG88</strain>
    </source>
</reference>
<name>A0A6J4UEW7_9BACT</name>
<dbReference type="AlphaFoldDB" id="A0A6J4UEW7"/>
<accession>A0A6J4UEW7</accession>
<proteinExistence type="predicted"/>
<protein>
    <submittedName>
        <fullName evidence="2">GH127</fullName>
    </submittedName>
</protein>
<feature type="non-terminal residue" evidence="2">
    <location>
        <position position="111"/>
    </location>
</feature>
<sequence>GRACRAGGLPERGRGRPARRGRRPTAAVRAGPDVGQHDRPPKLRQRWNRLAVGGRGVRPELRASQRPGLHRIVRGDRRGDVGVAHVDAGRGGQHPFRGLDRAHAVQRDAAW</sequence>
<evidence type="ECO:0000256" key="1">
    <source>
        <dbReference type="SAM" id="MobiDB-lite"/>
    </source>
</evidence>
<evidence type="ECO:0000313" key="2">
    <source>
        <dbReference type="EMBL" id="CAA9548881.1"/>
    </source>
</evidence>
<organism evidence="2">
    <name type="scientific">uncultured Thermomicrobiales bacterium</name>
    <dbReference type="NCBI Taxonomy" id="1645740"/>
    <lineage>
        <taxon>Bacteria</taxon>
        <taxon>Pseudomonadati</taxon>
        <taxon>Thermomicrobiota</taxon>
        <taxon>Thermomicrobia</taxon>
        <taxon>Thermomicrobiales</taxon>
        <taxon>environmental samples</taxon>
    </lineage>
</organism>
<feature type="region of interest" description="Disordered" evidence="1">
    <location>
        <begin position="1"/>
        <end position="41"/>
    </location>
</feature>
<gene>
    <name evidence="2" type="ORF">AVDCRST_MAG88-621</name>
</gene>
<feature type="non-terminal residue" evidence="2">
    <location>
        <position position="1"/>
    </location>
</feature>